<dbReference type="Proteomes" id="UP001158049">
    <property type="component" value="Unassembled WGS sequence"/>
</dbReference>
<accession>A0ABY1Q1M8</accession>
<feature type="transmembrane region" description="Helical" evidence="2">
    <location>
        <begin position="43"/>
        <end position="65"/>
    </location>
</feature>
<gene>
    <name evidence="3" type="ORF">SAMN06295970_104174</name>
</gene>
<evidence type="ECO:0000256" key="2">
    <source>
        <dbReference type="SAM" id="Phobius"/>
    </source>
</evidence>
<evidence type="ECO:0000256" key="1">
    <source>
        <dbReference type="SAM" id="Coils"/>
    </source>
</evidence>
<keyword evidence="2" id="KW-0812">Transmembrane</keyword>
<keyword evidence="2" id="KW-1133">Transmembrane helix</keyword>
<sequence>MKVRTLLLILVLLAIVLFTALNWTVFTTPSTLSLLVATVEAPLGVIMLGLLVLLTGLFMIFAGYLQTSTLLEARQQTKALEAQRKLADQAEASRITDLQNLLNSALLKLEQQSLESRQLNSARLDQLEQNLRAAVAQEGTTLSAYIGQLEDRLDSRDRASGLPPVRGG</sequence>
<evidence type="ECO:0008006" key="5">
    <source>
        <dbReference type="Google" id="ProtNLM"/>
    </source>
</evidence>
<keyword evidence="2" id="KW-0472">Membrane</keyword>
<keyword evidence="1" id="KW-0175">Coiled coil</keyword>
<comment type="caution">
    <text evidence="3">The sequence shown here is derived from an EMBL/GenBank/DDBJ whole genome shotgun (WGS) entry which is preliminary data.</text>
</comment>
<dbReference type="RefSeq" id="WP_283441739.1">
    <property type="nucleotide sequence ID" value="NZ_FXUL01000004.1"/>
</dbReference>
<feature type="coiled-coil region" evidence="1">
    <location>
        <begin position="70"/>
        <end position="137"/>
    </location>
</feature>
<organism evidence="3 4">
    <name type="scientific">Noviherbaspirillum suwonense</name>
    <dbReference type="NCBI Taxonomy" id="1224511"/>
    <lineage>
        <taxon>Bacteria</taxon>
        <taxon>Pseudomonadati</taxon>
        <taxon>Pseudomonadota</taxon>
        <taxon>Betaproteobacteria</taxon>
        <taxon>Burkholderiales</taxon>
        <taxon>Oxalobacteraceae</taxon>
        <taxon>Noviherbaspirillum</taxon>
    </lineage>
</organism>
<evidence type="ECO:0000313" key="4">
    <source>
        <dbReference type="Proteomes" id="UP001158049"/>
    </source>
</evidence>
<dbReference type="EMBL" id="FXUL01000004">
    <property type="protein sequence ID" value="SMP55453.1"/>
    <property type="molecule type" value="Genomic_DNA"/>
</dbReference>
<name>A0ABY1Q1M8_9BURK</name>
<protein>
    <recommendedName>
        <fullName evidence="5">Signal transduction histidine kinase</fullName>
    </recommendedName>
</protein>
<reference evidence="3 4" key="1">
    <citation type="submission" date="2017-05" db="EMBL/GenBank/DDBJ databases">
        <authorList>
            <person name="Varghese N."/>
            <person name="Submissions S."/>
        </authorList>
    </citation>
    <scope>NUCLEOTIDE SEQUENCE [LARGE SCALE GENOMIC DNA]</scope>
    <source>
        <strain evidence="3 4">DSM 26001</strain>
    </source>
</reference>
<proteinExistence type="predicted"/>
<keyword evidence="4" id="KW-1185">Reference proteome</keyword>
<evidence type="ECO:0000313" key="3">
    <source>
        <dbReference type="EMBL" id="SMP55453.1"/>
    </source>
</evidence>